<feature type="compositionally biased region" description="Polar residues" evidence="1">
    <location>
        <begin position="144"/>
        <end position="159"/>
    </location>
</feature>
<organism evidence="3 4">
    <name type="scientific">Epicoccum nigrum</name>
    <name type="common">Soil fungus</name>
    <name type="synonym">Epicoccum purpurascens</name>
    <dbReference type="NCBI Taxonomy" id="105696"/>
    <lineage>
        <taxon>Eukaryota</taxon>
        <taxon>Fungi</taxon>
        <taxon>Dikarya</taxon>
        <taxon>Ascomycota</taxon>
        <taxon>Pezizomycotina</taxon>
        <taxon>Dothideomycetes</taxon>
        <taxon>Pleosporomycetidae</taxon>
        <taxon>Pleosporales</taxon>
        <taxon>Pleosporineae</taxon>
        <taxon>Didymellaceae</taxon>
        <taxon>Epicoccum</taxon>
    </lineage>
</organism>
<dbReference type="STRING" id="105696.A0A1Y2M859"/>
<dbReference type="Proteomes" id="UP000193240">
    <property type="component" value="Unassembled WGS sequence"/>
</dbReference>
<feature type="compositionally biased region" description="Basic residues" evidence="1">
    <location>
        <begin position="125"/>
        <end position="138"/>
    </location>
</feature>
<evidence type="ECO:0000256" key="2">
    <source>
        <dbReference type="SAM" id="Phobius"/>
    </source>
</evidence>
<feature type="compositionally biased region" description="Polar residues" evidence="1">
    <location>
        <begin position="58"/>
        <end position="77"/>
    </location>
</feature>
<evidence type="ECO:0000256" key="1">
    <source>
        <dbReference type="SAM" id="MobiDB-lite"/>
    </source>
</evidence>
<dbReference type="AlphaFoldDB" id="A0A1Y2M859"/>
<feature type="transmembrane region" description="Helical" evidence="2">
    <location>
        <begin position="204"/>
        <end position="222"/>
    </location>
</feature>
<keyword evidence="2" id="KW-0472">Membrane</keyword>
<proteinExistence type="predicted"/>
<accession>A0A1Y2M859</accession>
<name>A0A1Y2M859_EPING</name>
<evidence type="ECO:0000313" key="3">
    <source>
        <dbReference type="EMBL" id="OSS52314.1"/>
    </source>
</evidence>
<feature type="region of interest" description="Disordered" evidence="1">
    <location>
        <begin position="1"/>
        <end position="162"/>
    </location>
</feature>
<evidence type="ECO:0000313" key="4">
    <source>
        <dbReference type="Proteomes" id="UP000193240"/>
    </source>
</evidence>
<keyword evidence="2" id="KW-1133">Transmembrane helix</keyword>
<gene>
    <name evidence="3" type="ORF">B5807_01913</name>
</gene>
<reference evidence="3 4" key="1">
    <citation type="journal article" date="2017" name="Genome Announc.">
        <title>Genome sequence of the saprophytic ascomycete Epicoccum nigrum ICMP 19927 strain isolated from New Zealand.</title>
        <authorList>
            <person name="Fokin M."/>
            <person name="Fleetwood D."/>
            <person name="Weir B.S."/>
            <person name="Villas-Boas S.G."/>
        </authorList>
    </citation>
    <scope>NUCLEOTIDE SEQUENCE [LARGE SCALE GENOMIC DNA]</scope>
    <source>
        <strain evidence="3 4">ICMP 19927</strain>
    </source>
</reference>
<feature type="compositionally biased region" description="Polar residues" evidence="1">
    <location>
        <begin position="113"/>
        <end position="124"/>
    </location>
</feature>
<protein>
    <submittedName>
        <fullName evidence="3">Uncharacterized protein</fullName>
    </submittedName>
</protein>
<dbReference type="EMBL" id="KZ107839">
    <property type="protein sequence ID" value="OSS52314.1"/>
    <property type="molecule type" value="Genomic_DNA"/>
</dbReference>
<sequence length="575" mass="63297">MAKRSKTRRKLEASLGDSWDEANLSADGDASTTYHSEIELEPSDNELVQAQDIGSAPARTQRSSTKPGSKGSAPSTLESHDDSFTPRQPRAAQPMTESEQAGPSFIMPKLESSLHSSAGSPSRRSQVRSKNVRNKTPHLRTSDRSATSYNPSAVRTQPASVPAAQQPGPAIVHYLGLFFENFVSPVVRYLFGVFGHAMRNLQPLLGLIMAVLVFIFAIQWAVGSFRSGLAMALSPVCIIPGSSHIIPFCASPTYDDPRVDFEGLLNAQSGLEDILDAAKDTSTLPSTIKDSEIAIRDLRTLVRHSRLPSRHQLDLEFENFVLTASEASMDLSRFNSRIGATVDRIIATNTWTRAVLSGISEQEASYSAVDRVYGALTRPFIAPPPTLQERIFDQYSLHVGKNTEEITKLIDTAVALLSVLQNLDERLDTIYQIATGDDTTITKNQEELLTQLWTKLGGNNSKVKANNKHLHLLRNISAYRKQALQHVSGTLLKLREIQAELENLREGVAAPEVLGWRDGLPITYHLDLIDKGVDRLRLARGESMRVEGETYRNLVRGGSGERKELPAPVVTARMN</sequence>
<dbReference type="InParanoid" id="A0A1Y2M859"/>
<keyword evidence="4" id="KW-1185">Reference proteome</keyword>
<keyword evidence="2" id="KW-0812">Transmembrane</keyword>
<dbReference type="OMA" id="ININRWT"/>